<proteinExistence type="inferred from homology"/>
<dbReference type="GO" id="GO:0003755">
    <property type="term" value="F:peptidyl-prolyl cis-trans isomerase activity"/>
    <property type="evidence" value="ECO:0007669"/>
    <property type="project" value="UniProtKB-UniRule"/>
</dbReference>
<evidence type="ECO:0000259" key="6">
    <source>
        <dbReference type="PROSITE" id="PS50072"/>
    </source>
</evidence>
<dbReference type="InterPro" id="IPR029000">
    <property type="entry name" value="Cyclophilin-like_dom_sf"/>
</dbReference>
<keyword evidence="4 5" id="KW-0413">Isomerase</keyword>
<evidence type="ECO:0000313" key="7">
    <source>
        <dbReference type="EMBL" id="CCW35743.1"/>
    </source>
</evidence>
<dbReference type="InParanoid" id="S0EVE6"/>
<dbReference type="KEGG" id="ccz:CCALI_01936"/>
<dbReference type="EC" id="5.2.1.8" evidence="5"/>
<dbReference type="AlphaFoldDB" id="S0EVE6"/>
<dbReference type="OrthoDB" id="9807797at2"/>
<gene>
    <name evidence="7" type="ORF">CCALI_01936</name>
</gene>
<dbReference type="InterPro" id="IPR024936">
    <property type="entry name" value="Cyclophilin-type_PPIase"/>
</dbReference>
<organism evidence="7 8">
    <name type="scientific">Chthonomonas calidirosea (strain DSM 23976 / ICMP 18418 / T49)</name>
    <dbReference type="NCBI Taxonomy" id="1303518"/>
    <lineage>
        <taxon>Bacteria</taxon>
        <taxon>Bacillati</taxon>
        <taxon>Armatimonadota</taxon>
        <taxon>Chthonomonadia</taxon>
        <taxon>Chthonomonadales</taxon>
        <taxon>Chthonomonadaceae</taxon>
        <taxon>Chthonomonas</taxon>
    </lineage>
</organism>
<evidence type="ECO:0000256" key="5">
    <source>
        <dbReference type="RuleBase" id="RU363019"/>
    </source>
</evidence>
<keyword evidence="8" id="KW-1185">Reference proteome</keyword>
<dbReference type="PANTHER" id="PTHR45625:SF4">
    <property type="entry name" value="PEPTIDYLPROLYL ISOMERASE DOMAIN AND WD REPEAT-CONTAINING PROTEIN 1"/>
    <property type="match status" value="1"/>
</dbReference>
<accession>S0EVE6</accession>
<comment type="catalytic activity">
    <reaction evidence="5">
        <text>[protein]-peptidylproline (omega=180) = [protein]-peptidylproline (omega=0)</text>
        <dbReference type="Rhea" id="RHEA:16237"/>
        <dbReference type="Rhea" id="RHEA-COMP:10747"/>
        <dbReference type="Rhea" id="RHEA-COMP:10748"/>
        <dbReference type="ChEBI" id="CHEBI:83833"/>
        <dbReference type="ChEBI" id="CHEBI:83834"/>
        <dbReference type="EC" id="5.2.1.8"/>
    </reaction>
</comment>
<evidence type="ECO:0000256" key="2">
    <source>
        <dbReference type="ARBA" id="ARBA00007365"/>
    </source>
</evidence>
<dbReference type="STRING" id="454171.CP488_02158"/>
<dbReference type="FunCoup" id="S0EVE6">
    <property type="interactions" value="300"/>
</dbReference>
<evidence type="ECO:0000256" key="1">
    <source>
        <dbReference type="ARBA" id="ARBA00002388"/>
    </source>
</evidence>
<dbReference type="PIRSF" id="PIRSF001467">
    <property type="entry name" value="Peptidylpro_ismrse"/>
    <property type="match status" value="1"/>
</dbReference>
<evidence type="ECO:0000313" key="8">
    <source>
        <dbReference type="Proteomes" id="UP000014227"/>
    </source>
</evidence>
<dbReference type="InterPro" id="IPR044666">
    <property type="entry name" value="Cyclophilin_A-like"/>
</dbReference>
<keyword evidence="3 5" id="KW-0697">Rotamase</keyword>
<comment type="similarity">
    <text evidence="2 5">Belongs to the cyclophilin-type PPIase family.</text>
</comment>
<dbReference type="SUPFAM" id="SSF50891">
    <property type="entry name" value="Cyclophilin-like"/>
    <property type="match status" value="1"/>
</dbReference>
<name>S0EVE6_CHTCT</name>
<feature type="domain" description="PPIase cyclophilin-type" evidence="6">
    <location>
        <begin position="5"/>
        <end position="149"/>
    </location>
</feature>
<dbReference type="eggNOG" id="COG0652">
    <property type="taxonomic scope" value="Bacteria"/>
</dbReference>
<dbReference type="EMBL" id="HF951689">
    <property type="protein sequence ID" value="CCW35743.1"/>
    <property type="molecule type" value="Genomic_DNA"/>
</dbReference>
<dbReference type="RefSeq" id="WP_016483268.1">
    <property type="nucleotide sequence ID" value="NC_021487.1"/>
</dbReference>
<sequence>MPDRIAVLETTKGTIRFRLYESLAPITTKNFIELAEKGFYNGLTFHRYVPGFVIQGGCPLGTGTGDAGHTIPLEVTPELKHNKVGMVAMARAQDPNSASCQFYITLAPASHLDMKYAIFGEVIEGLENVMALRQGDRMLKVTIESPSEE</sequence>
<evidence type="ECO:0000256" key="4">
    <source>
        <dbReference type="ARBA" id="ARBA00023235"/>
    </source>
</evidence>
<dbReference type="InterPro" id="IPR002130">
    <property type="entry name" value="Cyclophilin-type_PPIase_dom"/>
</dbReference>
<protein>
    <recommendedName>
        <fullName evidence="5">Peptidyl-prolyl cis-trans isomerase</fullName>
        <shortName evidence="5">PPIase</shortName>
        <ecNumber evidence="5">5.2.1.8</ecNumber>
    </recommendedName>
</protein>
<reference evidence="8" key="1">
    <citation type="submission" date="2013-03" db="EMBL/GenBank/DDBJ databases">
        <title>Genome sequence of Chthonomonas calidirosea, the first sequenced genome from the Armatimonadetes phylum (formally candidate division OP10).</title>
        <authorList>
            <person name="Lee K.C.Y."/>
            <person name="Morgan X.C."/>
            <person name="Dunfield P.F."/>
            <person name="Tamas I."/>
            <person name="Houghton K.M."/>
            <person name="Vyssotski M."/>
            <person name="Ryan J.L.J."/>
            <person name="Lagutin K."/>
            <person name="McDonald I.R."/>
            <person name="Stott M.B."/>
        </authorList>
    </citation>
    <scope>NUCLEOTIDE SEQUENCE [LARGE SCALE GENOMIC DNA]</scope>
    <source>
        <strain evidence="8">DSM 23976 / ICMP 18418 / T49</strain>
    </source>
</reference>
<dbReference type="CDD" id="cd00317">
    <property type="entry name" value="cyclophilin"/>
    <property type="match status" value="1"/>
</dbReference>
<dbReference type="Gene3D" id="2.40.100.10">
    <property type="entry name" value="Cyclophilin-like"/>
    <property type="match status" value="1"/>
</dbReference>
<dbReference type="Pfam" id="PF00160">
    <property type="entry name" value="Pro_isomerase"/>
    <property type="match status" value="1"/>
</dbReference>
<dbReference type="PRINTS" id="PR00153">
    <property type="entry name" value="CSAPPISMRASE"/>
</dbReference>
<comment type="function">
    <text evidence="1 5">PPIases accelerate the folding of proteins. It catalyzes the cis-trans isomerization of proline imidic peptide bonds in oligopeptides.</text>
</comment>
<dbReference type="PANTHER" id="PTHR45625">
    <property type="entry name" value="PEPTIDYL-PROLYL CIS-TRANS ISOMERASE-RELATED"/>
    <property type="match status" value="1"/>
</dbReference>
<dbReference type="HOGENOM" id="CLU_012062_16_4_0"/>
<dbReference type="PROSITE" id="PS50072">
    <property type="entry name" value="CSA_PPIASE_2"/>
    <property type="match status" value="1"/>
</dbReference>
<evidence type="ECO:0000256" key="3">
    <source>
        <dbReference type="ARBA" id="ARBA00023110"/>
    </source>
</evidence>
<dbReference type="Proteomes" id="UP000014227">
    <property type="component" value="Chromosome I"/>
</dbReference>